<dbReference type="EMBL" id="ANMO01000117">
    <property type="protein sequence ID" value="EMB16744.1"/>
    <property type="molecule type" value="Genomic_DNA"/>
</dbReference>
<evidence type="ECO:0000313" key="2">
    <source>
        <dbReference type="Proteomes" id="UP000011529"/>
    </source>
</evidence>
<evidence type="ECO:0000313" key="1">
    <source>
        <dbReference type="EMBL" id="EMB16744.1"/>
    </source>
</evidence>
<reference evidence="1" key="2">
    <citation type="journal article" date="2013" name="Mar. Genomics">
        <title>Expression of sulfatases in Rhodopirellula baltica and the diversity of sulfatases in the genus Rhodopirellula.</title>
        <authorList>
            <person name="Wegner C.E."/>
            <person name="Richter-Heitmann T."/>
            <person name="Klindworth A."/>
            <person name="Klockow C."/>
            <person name="Richter M."/>
            <person name="Achstetter T."/>
            <person name="Glockner F.O."/>
            <person name="Harder J."/>
        </authorList>
    </citation>
    <scope>NUCLEOTIDE SEQUENCE [LARGE SCALE GENOMIC DNA]</scope>
    <source>
        <strain evidence="1">6C</strain>
    </source>
</reference>
<reference evidence="1" key="1">
    <citation type="submission" date="2012-11" db="EMBL/GenBank/DDBJ databases">
        <title>Permanent draft genomes of Rhodopirellula europaea strain SH398 and 6C.</title>
        <authorList>
            <person name="Richter M."/>
            <person name="Richter-Heitmann T."/>
            <person name="Frank C."/>
            <person name="Harder J."/>
            <person name="Glockner F.O."/>
        </authorList>
    </citation>
    <scope>NUCLEOTIDE SEQUENCE</scope>
    <source>
        <strain evidence="1">6C</strain>
    </source>
</reference>
<proteinExistence type="predicted"/>
<dbReference type="SUPFAM" id="SSF69118">
    <property type="entry name" value="AhpD-like"/>
    <property type="match status" value="1"/>
</dbReference>
<comment type="caution">
    <text evidence="1">The sequence shown here is derived from an EMBL/GenBank/DDBJ whole genome shotgun (WGS) entry which is preliminary data.</text>
</comment>
<dbReference type="Gene3D" id="1.20.1290.10">
    <property type="entry name" value="AhpD-like"/>
    <property type="match status" value="1"/>
</dbReference>
<gene>
    <name evidence="1" type="ORF">RE6C_02559</name>
</gene>
<organism evidence="1 2">
    <name type="scientific">Rhodopirellula europaea 6C</name>
    <dbReference type="NCBI Taxonomy" id="1263867"/>
    <lineage>
        <taxon>Bacteria</taxon>
        <taxon>Pseudomonadati</taxon>
        <taxon>Planctomycetota</taxon>
        <taxon>Planctomycetia</taxon>
        <taxon>Pirellulales</taxon>
        <taxon>Pirellulaceae</taxon>
        <taxon>Rhodopirellula</taxon>
    </lineage>
</organism>
<keyword evidence="2" id="KW-1185">Reference proteome</keyword>
<accession>M2B3F4</accession>
<dbReference type="PATRIC" id="fig|1263867.3.peg.2731"/>
<dbReference type="Proteomes" id="UP000011529">
    <property type="component" value="Unassembled WGS sequence"/>
</dbReference>
<evidence type="ECO:0008006" key="3">
    <source>
        <dbReference type="Google" id="ProtNLM"/>
    </source>
</evidence>
<protein>
    <recommendedName>
        <fullName evidence="3">Carboxymuconolactone decarboxylase-like domain-containing protein</fullName>
    </recommendedName>
</protein>
<sequence length="207" mass="23030">MVMFAVQGEDADDASLSMTKCFWEKHGMPKENTATDDESQIVAEIEAFESAYGYNADYMKDLFARSPESFRRFAAARPMTMHYEQLTAEAYFTAAITVMQEEDCSGCLDLNVKMAKEAGVSELLIEQMVGSPERLPAELKDVREHTLNCLGVGAIDEEVALRIERHFGRAAFGELAIAIVGVRIYPGLKRALMKMQSCHMPNNTVGE</sequence>
<dbReference type="InterPro" id="IPR029032">
    <property type="entry name" value="AhpD-like"/>
</dbReference>
<name>M2B3F4_9BACT</name>
<dbReference type="AlphaFoldDB" id="M2B3F4"/>